<reference evidence="1 2" key="1">
    <citation type="journal article" date="2021" name="BMC Biol.">
        <title>Horizontally acquired antibacterial genes associated with adaptive radiation of ladybird beetles.</title>
        <authorList>
            <person name="Li H.S."/>
            <person name="Tang X.F."/>
            <person name="Huang Y.H."/>
            <person name="Xu Z.Y."/>
            <person name="Chen M.L."/>
            <person name="Du X.Y."/>
            <person name="Qiu B.Y."/>
            <person name="Chen P.T."/>
            <person name="Zhang W."/>
            <person name="Slipinski A."/>
            <person name="Escalona H.E."/>
            <person name="Waterhouse R.M."/>
            <person name="Zwick A."/>
            <person name="Pang H."/>
        </authorList>
    </citation>
    <scope>NUCLEOTIDE SEQUENCE [LARGE SCALE GENOMIC DNA]</scope>
    <source>
        <strain evidence="1">SYSU2018</strain>
    </source>
</reference>
<accession>A0ABD2MKX4</accession>
<gene>
    <name evidence="1" type="ORF">HHI36_011138</name>
</gene>
<evidence type="ECO:0000313" key="1">
    <source>
        <dbReference type="EMBL" id="KAL3266990.1"/>
    </source>
</evidence>
<keyword evidence="2" id="KW-1185">Reference proteome</keyword>
<evidence type="ECO:0000313" key="2">
    <source>
        <dbReference type="Proteomes" id="UP001516400"/>
    </source>
</evidence>
<dbReference type="Gene3D" id="3.60.10.10">
    <property type="entry name" value="Endonuclease/exonuclease/phosphatase"/>
    <property type="match status" value="1"/>
</dbReference>
<protein>
    <submittedName>
        <fullName evidence="1">Uncharacterized protein</fullName>
    </submittedName>
</protein>
<dbReference type="SUPFAM" id="SSF56219">
    <property type="entry name" value="DNase I-like"/>
    <property type="match status" value="1"/>
</dbReference>
<dbReference type="AlphaFoldDB" id="A0ABD2MKX4"/>
<organism evidence="1 2">
    <name type="scientific">Cryptolaemus montrouzieri</name>
    <dbReference type="NCBI Taxonomy" id="559131"/>
    <lineage>
        <taxon>Eukaryota</taxon>
        <taxon>Metazoa</taxon>
        <taxon>Ecdysozoa</taxon>
        <taxon>Arthropoda</taxon>
        <taxon>Hexapoda</taxon>
        <taxon>Insecta</taxon>
        <taxon>Pterygota</taxon>
        <taxon>Neoptera</taxon>
        <taxon>Endopterygota</taxon>
        <taxon>Coleoptera</taxon>
        <taxon>Polyphaga</taxon>
        <taxon>Cucujiformia</taxon>
        <taxon>Coccinelloidea</taxon>
        <taxon>Coccinellidae</taxon>
        <taxon>Scymninae</taxon>
        <taxon>Scymnini</taxon>
        <taxon>Cryptolaemus</taxon>
    </lineage>
</organism>
<name>A0ABD2MKX4_9CUCU</name>
<comment type="caution">
    <text evidence="1">The sequence shown here is derived from an EMBL/GenBank/DDBJ whole genome shotgun (WGS) entry which is preliminary data.</text>
</comment>
<sequence>MNETSCAVEITGTQITKMEEIKPVVMEIANGLLQCNVQENEVEKCYLKETNSGKMSRVHENCSMLLVHIKEINSIIGGIYRPHDYDFDTFMSKVDEFFDVVQHSFKACWIVGDLYGDYLTNNQQNRALEKMIDANGFELLNWNIPPRVTPTSSTLIDYILSNNIRDAQLTIVDGNIGDHRLQIIHINSPVESRNNPRSRCEINELDRIAFRDKLAMQDTEWTNPDDLCNEIIRAFTISQSPWFNVEIYELLRERDFHYRRHQQFLANPHLKEDHKDAQGHRCKEKAIFS</sequence>
<dbReference type="EMBL" id="JABFTP020000001">
    <property type="protein sequence ID" value="KAL3266990.1"/>
    <property type="molecule type" value="Genomic_DNA"/>
</dbReference>
<dbReference type="Proteomes" id="UP001516400">
    <property type="component" value="Unassembled WGS sequence"/>
</dbReference>
<dbReference type="InterPro" id="IPR036691">
    <property type="entry name" value="Endo/exonu/phosph_ase_sf"/>
</dbReference>
<proteinExistence type="predicted"/>